<dbReference type="OrthoDB" id="344220at2759"/>
<dbReference type="EMBL" id="JAGPXD010000003">
    <property type="protein sequence ID" value="KAH7363018.1"/>
    <property type="molecule type" value="Genomic_DNA"/>
</dbReference>
<dbReference type="GO" id="GO:0003712">
    <property type="term" value="F:transcription coregulator activity"/>
    <property type="evidence" value="ECO:0007669"/>
    <property type="project" value="InterPro"/>
</dbReference>
<name>A0A8K0TFI0_9PEZI</name>
<evidence type="ECO:0000256" key="1">
    <source>
        <dbReference type="ARBA" id="ARBA00004123"/>
    </source>
</evidence>
<comment type="similarity">
    <text evidence="2 8">Belongs to the Mediator complex subunit 6 family.</text>
</comment>
<keyword evidence="11" id="KW-1185">Reference proteome</keyword>
<evidence type="ECO:0000256" key="5">
    <source>
        <dbReference type="ARBA" id="ARBA00023163"/>
    </source>
</evidence>
<evidence type="ECO:0000256" key="2">
    <source>
        <dbReference type="ARBA" id="ARBA00007526"/>
    </source>
</evidence>
<evidence type="ECO:0000256" key="3">
    <source>
        <dbReference type="ARBA" id="ARBA00020634"/>
    </source>
</evidence>
<evidence type="ECO:0000256" key="7">
    <source>
        <dbReference type="ARBA" id="ARBA00031259"/>
    </source>
</evidence>
<evidence type="ECO:0000256" key="8">
    <source>
        <dbReference type="RuleBase" id="RU364143"/>
    </source>
</evidence>
<dbReference type="GO" id="GO:0006357">
    <property type="term" value="P:regulation of transcription by RNA polymerase II"/>
    <property type="evidence" value="ECO:0007669"/>
    <property type="project" value="InterPro"/>
</dbReference>
<dbReference type="Gene3D" id="3.10.450.580">
    <property type="entry name" value="Mediator complex, subunit Med6"/>
    <property type="match status" value="1"/>
</dbReference>
<gene>
    <name evidence="8" type="primary">MED6</name>
    <name evidence="10" type="ORF">B0T11DRAFT_90328</name>
</gene>
<dbReference type="Proteomes" id="UP000813385">
    <property type="component" value="Unassembled WGS sequence"/>
</dbReference>
<evidence type="ECO:0000256" key="6">
    <source>
        <dbReference type="ARBA" id="ARBA00023242"/>
    </source>
</evidence>
<dbReference type="GO" id="GO:0016592">
    <property type="term" value="C:mediator complex"/>
    <property type="evidence" value="ECO:0007669"/>
    <property type="project" value="InterPro"/>
</dbReference>
<dbReference type="PANTHER" id="PTHR13104">
    <property type="entry name" value="MED-6-RELATED"/>
    <property type="match status" value="1"/>
</dbReference>
<feature type="compositionally biased region" description="Pro residues" evidence="9">
    <location>
        <begin position="267"/>
        <end position="281"/>
    </location>
</feature>
<comment type="caution">
    <text evidence="10">The sequence shown here is derived from an EMBL/GenBank/DDBJ whole genome shotgun (WGS) entry which is preliminary data.</text>
</comment>
<proteinExistence type="inferred from homology"/>
<evidence type="ECO:0000256" key="4">
    <source>
        <dbReference type="ARBA" id="ARBA00023015"/>
    </source>
</evidence>
<evidence type="ECO:0000313" key="10">
    <source>
        <dbReference type="EMBL" id="KAH7363018.1"/>
    </source>
</evidence>
<keyword evidence="5 8" id="KW-0804">Transcription</keyword>
<comment type="subcellular location">
    <subcellularLocation>
        <location evidence="1 8">Nucleus</location>
    </subcellularLocation>
</comment>
<keyword evidence="4 8" id="KW-0805">Transcription regulation</keyword>
<evidence type="ECO:0000256" key="9">
    <source>
        <dbReference type="SAM" id="MobiDB-lite"/>
    </source>
</evidence>
<dbReference type="Pfam" id="PF04934">
    <property type="entry name" value="Med6"/>
    <property type="match status" value="1"/>
</dbReference>
<sequence>MAPSKDPPLDEVQWRAPPIAQHFQGIHSNSVLFYFAESPFFDPQSNNGIYARQAQFNPAMAQAMWTREQFENVLSQMPNGTEFRVAHAPADMVTGTGVWVIVKQERERGAGVTPIAHYFVVGENVYQAPTFGDMMSAKMELIADSMSKVLPLADSMRTWTPSSRDAYRQPPPADLGNNTAATKTAAPSKEATPMPTREGSVAPAANAAGKTASPFARNDQTALDRLAEESFHIHMRYGGDYIDENPITGRPGEFHLSSTGRKDKLAPPVPPPAAAPKPVAPPLNTKLADEIKREGKPDKSPRTPGAPKPKRRKSKMGGNSGGTNTAATTPQG</sequence>
<dbReference type="InterPro" id="IPR007018">
    <property type="entry name" value="Mediator_Med6"/>
</dbReference>
<feature type="region of interest" description="Disordered" evidence="9">
    <location>
        <begin position="244"/>
        <end position="332"/>
    </location>
</feature>
<keyword evidence="6 8" id="KW-0539">Nucleus</keyword>
<accession>A0A8K0TFI0</accession>
<protein>
    <recommendedName>
        <fullName evidence="3 8">Mediator of RNA polymerase II transcription subunit 6</fullName>
    </recommendedName>
    <alternativeName>
        <fullName evidence="7 8">Mediator complex subunit 6</fullName>
    </alternativeName>
</protein>
<feature type="compositionally biased region" description="Low complexity" evidence="9">
    <location>
        <begin position="322"/>
        <end position="332"/>
    </location>
</feature>
<organism evidence="10 11">
    <name type="scientific">Plectosphaerella cucumerina</name>
    <dbReference type="NCBI Taxonomy" id="40658"/>
    <lineage>
        <taxon>Eukaryota</taxon>
        <taxon>Fungi</taxon>
        <taxon>Dikarya</taxon>
        <taxon>Ascomycota</taxon>
        <taxon>Pezizomycotina</taxon>
        <taxon>Sordariomycetes</taxon>
        <taxon>Hypocreomycetidae</taxon>
        <taxon>Glomerellales</taxon>
        <taxon>Plectosphaerellaceae</taxon>
        <taxon>Plectosphaerella</taxon>
    </lineage>
</organism>
<keyword evidence="8" id="KW-0010">Activator</keyword>
<comment type="function">
    <text evidence="8">Component of the Mediator complex, a coactivator involved in the regulated transcription of nearly all RNA polymerase II-dependent genes. Mediator functions as a bridge to convey information from gene-specific regulatory proteins to the basal RNA polymerase II transcription machinery. Mediator is recruited to promoters by direct interactions with regulatory proteins and serves as a scaffold for the assembly of a functional preinitiation complex with RNA polymerase II and the general transcription factors.</text>
</comment>
<dbReference type="InterPro" id="IPR038566">
    <property type="entry name" value="Mediator_Med6_sf"/>
</dbReference>
<feature type="compositionally biased region" description="Basic and acidic residues" evidence="9">
    <location>
        <begin position="287"/>
        <end position="301"/>
    </location>
</feature>
<dbReference type="AlphaFoldDB" id="A0A8K0TFI0"/>
<reference evidence="10" key="1">
    <citation type="journal article" date="2021" name="Nat. Commun.">
        <title>Genetic determinants of endophytism in the Arabidopsis root mycobiome.</title>
        <authorList>
            <person name="Mesny F."/>
            <person name="Miyauchi S."/>
            <person name="Thiergart T."/>
            <person name="Pickel B."/>
            <person name="Atanasova L."/>
            <person name="Karlsson M."/>
            <person name="Huettel B."/>
            <person name="Barry K.W."/>
            <person name="Haridas S."/>
            <person name="Chen C."/>
            <person name="Bauer D."/>
            <person name="Andreopoulos W."/>
            <person name="Pangilinan J."/>
            <person name="LaButti K."/>
            <person name="Riley R."/>
            <person name="Lipzen A."/>
            <person name="Clum A."/>
            <person name="Drula E."/>
            <person name="Henrissat B."/>
            <person name="Kohler A."/>
            <person name="Grigoriev I.V."/>
            <person name="Martin F.M."/>
            <person name="Hacquard S."/>
        </authorList>
    </citation>
    <scope>NUCLEOTIDE SEQUENCE</scope>
    <source>
        <strain evidence="10">MPI-CAGE-AT-0016</strain>
    </source>
</reference>
<evidence type="ECO:0000313" key="11">
    <source>
        <dbReference type="Proteomes" id="UP000813385"/>
    </source>
</evidence>
<comment type="subunit">
    <text evidence="8">Component of the Mediator complex.</text>
</comment>
<feature type="region of interest" description="Disordered" evidence="9">
    <location>
        <begin position="160"/>
        <end position="219"/>
    </location>
</feature>